<keyword evidence="1" id="KW-0732">Signal</keyword>
<feature type="signal peptide" evidence="1">
    <location>
        <begin position="1"/>
        <end position="25"/>
    </location>
</feature>
<organism evidence="2 3">
    <name type="scientific">Formosa undariae</name>
    <dbReference type="NCBI Taxonomy" id="1325436"/>
    <lineage>
        <taxon>Bacteria</taxon>
        <taxon>Pseudomonadati</taxon>
        <taxon>Bacteroidota</taxon>
        <taxon>Flavobacteriia</taxon>
        <taxon>Flavobacteriales</taxon>
        <taxon>Flavobacteriaceae</taxon>
        <taxon>Formosa</taxon>
    </lineage>
</organism>
<reference evidence="2 3" key="1">
    <citation type="submission" date="2024-09" db="EMBL/GenBank/DDBJ databases">
        <authorList>
            <person name="Sun Q."/>
            <person name="Mori K."/>
        </authorList>
    </citation>
    <scope>NUCLEOTIDE SEQUENCE [LARGE SCALE GENOMIC DNA]</scope>
    <source>
        <strain evidence="2 3">CECT 8286</strain>
    </source>
</reference>
<accession>A0ABV5F418</accession>
<sequence length="458" mass="51040">MKFTLCLLNKIILLLCLSCLKNAHAQLGFCTGNSGDPIFNETFGTGSNFGNFPVGSSSNYNHIYGQPQNGDYTISSSIYGWFNWFNIADHTPNDTDGRMLIVNAGRSPGEFFKISVSGLCENTNYEFSSWLINLLPASYSDCGYGAGPKPINVSFEIWDSNNKIKIKSGNTGNIYGSSKPNWEQYALLFKTRPGQTSVILKIRNNGVGGCGNDLALDDIVFKPCGDLVIIENPSKQQSIALPNTDLPYTTKLSAKPDYSVFSSHAYQWQYSTDTINWIDIQDETNQTYNTAPIHKTSYYRVKVAETANNLLNSLCHSNSEYFEVKIVASKTPIKKLKINRKPQSKVKKEQDPKLIALTIAKPLAAQKQITIKKSPSTGRPVNTYKTIIIVKNGLKIITKKIWYVSAVGKFVQTGEEITKQGNVNGITIVDETIYYKSVHGYNSIKRRYTTKTVKVKNE</sequence>
<dbReference type="RefSeq" id="WP_382383667.1">
    <property type="nucleotide sequence ID" value="NZ_JBHMEZ010000012.1"/>
</dbReference>
<dbReference type="EMBL" id="JBHMEZ010000012">
    <property type="protein sequence ID" value="MFB9054198.1"/>
    <property type="molecule type" value="Genomic_DNA"/>
</dbReference>
<dbReference type="Gene3D" id="2.60.40.2700">
    <property type="match status" value="1"/>
</dbReference>
<feature type="chain" id="PRO_5046201025" evidence="1">
    <location>
        <begin position="26"/>
        <end position="458"/>
    </location>
</feature>
<comment type="caution">
    <text evidence="2">The sequence shown here is derived from an EMBL/GenBank/DDBJ whole genome shotgun (WGS) entry which is preliminary data.</text>
</comment>
<name>A0ABV5F418_9FLAO</name>
<gene>
    <name evidence="2" type="ORF">ACFFVB_14005</name>
</gene>
<dbReference type="Proteomes" id="UP001589605">
    <property type="component" value="Unassembled WGS sequence"/>
</dbReference>
<evidence type="ECO:0000313" key="3">
    <source>
        <dbReference type="Proteomes" id="UP001589605"/>
    </source>
</evidence>
<evidence type="ECO:0000256" key="1">
    <source>
        <dbReference type="SAM" id="SignalP"/>
    </source>
</evidence>
<evidence type="ECO:0000313" key="2">
    <source>
        <dbReference type="EMBL" id="MFB9054198.1"/>
    </source>
</evidence>
<keyword evidence="3" id="KW-1185">Reference proteome</keyword>
<protein>
    <submittedName>
        <fullName evidence="2">Uncharacterized protein</fullName>
    </submittedName>
</protein>
<proteinExistence type="predicted"/>